<dbReference type="PRINTS" id="PR00934">
    <property type="entry name" value="XHISDIPTASE"/>
</dbReference>
<organism evidence="20 21">
    <name type="scientific">Aestuariirhabdus litorea</name>
    <dbReference type="NCBI Taxonomy" id="2528527"/>
    <lineage>
        <taxon>Bacteria</taxon>
        <taxon>Pseudomonadati</taxon>
        <taxon>Pseudomonadota</taxon>
        <taxon>Gammaproteobacteria</taxon>
        <taxon>Oceanospirillales</taxon>
        <taxon>Aestuariirhabdaceae</taxon>
        <taxon>Aestuariirhabdus</taxon>
    </lineage>
</organism>
<reference evidence="20 21" key="1">
    <citation type="submission" date="2018-08" db="EMBL/GenBank/DDBJ databases">
        <authorList>
            <person name="Khan S.A."/>
        </authorList>
    </citation>
    <scope>NUCLEOTIDE SEQUENCE [LARGE SCALE GENOMIC DNA]</scope>
    <source>
        <strain evidence="20 21">GTF-13</strain>
    </source>
</reference>
<dbReference type="PIRSF" id="PIRSF016599">
    <property type="entry name" value="Xaa-His_dipept"/>
    <property type="match status" value="1"/>
</dbReference>
<evidence type="ECO:0000256" key="14">
    <source>
        <dbReference type="ARBA" id="ARBA00071271"/>
    </source>
</evidence>
<evidence type="ECO:0000313" key="21">
    <source>
        <dbReference type="Proteomes" id="UP000280792"/>
    </source>
</evidence>
<evidence type="ECO:0000256" key="12">
    <source>
        <dbReference type="ARBA" id="ARBA00044252"/>
    </source>
</evidence>
<keyword evidence="7" id="KW-0224">Dipeptidase</keyword>
<dbReference type="EMBL" id="QWEZ01000001">
    <property type="protein sequence ID" value="RRJ84764.1"/>
    <property type="molecule type" value="Genomic_DNA"/>
</dbReference>
<evidence type="ECO:0000313" key="20">
    <source>
        <dbReference type="EMBL" id="RRJ84764.1"/>
    </source>
</evidence>
<dbReference type="Proteomes" id="UP000280792">
    <property type="component" value="Unassembled WGS sequence"/>
</dbReference>
<dbReference type="CDD" id="cd03890">
    <property type="entry name" value="M20_pepD"/>
    <property type="match status" value="1"/>
</dbReference>
<keyword evidence="21" id="KW-1185">Reference proteome</keyword>
<comment type="cofactor">
    <cofactor evidence="1">
        <name>Co(2+)</name>
        <dbReference type="ChEBI" id="CHEBI:48828"/>
    </cofactor>
</comment>
<dbReference type="GO" id="GO:0005829">
    <property type="term" value="C:cytosol"/>
    <property type="evidence" value="ECO:0007669"/>
    <property type="project" value="TreeGrafter"/>
</dbReference>
<evidence type="ECO:0000256" key="13">
    <source>
        <dbReference type="ARBA" id="ARBA00061423"/>
    </source>
</evidence>
<keyword evidence="5" id="KW-0378">Hydrolase</keyword>
<dbReference type="GO" id="GO:0070573">
    <property type="term" value="F:metallodipeptidase activity"/>
    <property type="evidence" value="ECO:0007669"/>
    <property type="project" value="TreeGrafter"/>
</dbReference>
<dbReference type="GO" id="GO:0046872">
    <property type="term" value="F:metal ion binding"/>
    <property type="evidence" value="ECO:0007669"/>
    <property type="project" value="UniProtKB-KW"/>
</dbReference>
<evidence type="ECO:0000256" key="11">
    <source>
        <dbReference type="ARBA" id="ARBA00038976"/>
    </source>
</evidence>
<evidence type="ECO:0000256" key="4">
    <source>
        <dbReference type="ARBA" id="ARBA00022723"/>
    </source>
</evidence>
<proteinExistence type="inferred from homology"/>
<evidence type="ECO:0000256" key="5">
    <source>
        <dbReference type="ARBA" id="ARBA00022801"/>
    </source>
</evidence>
<evidence type="ECO:0000259" key="19">
    <source>
        <dbReference type="Pfam" id="PF07687"/>
    </source>
</evidence>
<evidence type="ECO:0000256" key="10">
    <source>
        <dbReference type="ARBA" id="ARBA00036421"/>
    </source>
</evidence>
<sequence>MSDLKDLKPQPLWNYFAQLCQVPRVSREEAAVRQLIVDFASEKGLEYEVDQVGNLIVRKPATSGCEGYHGVILQSHLDMVPQKNSDTRHDFLTDPIRPLVEEGWVRADGTTLGADNGIGVASMMAVLSADDLTHGPIEALFTVDEESGMSGAEGLEPGVLKGDILFNLDSEDEGELFVGCAGGVDILAGGSYQPEPITANSKSFEIFVSGLKGGHSGCDIHLGRGNANKIMNRLLKAVQDLDLRVSSIKGGSMRNAIPRESVAQVVVPAAQVEKLRARLAELAEQVKVELAAVDPGVAIQIKAISPLQEQLPALVQQQWLAALSCCPNGVQRMSDSVPGVVESSNNLATVAIGGGRVDVACMARSAVDSALVDLADAVQSAFYLAGGSTRLEAPSPGWRPNLGSPILKVLSTTYARLFGAEPKIKVIHAGLECGLLGATYPHWDMISFGPTIRYPHSPDERVDIKSVGRFWQLLTAALASVPEA</sequence>
<evidence type="ECO:0000256" key="8">
    <source>
        <dbReference type="ARBA" id="ARBA00023049"/>
    </source>
</evidence>
<dbReference type="InterPro" id="IPR002933">
    <property type="entry name" value="Peptidase_M20"/>
</dbReference>
<evidence type="ECO:0000256" key="7">
    <source>
        <dbReference type="ARBA" id="ARBA00022997"/>
    </source>
</evidence>
<dbReference type="Pfam" id="PF01546">
    <property type="entry name" value="Peptidase_M20"/>
    <property type="match status" value="1"/>
</dbReference>
<evidence type="ECO:0000256" key="3">
    <source>
        <dbReference type="ARBA" id="ARBA00022670"/>
    </source>
</evidence>
<comment type="cofactor">
    <cofactor evidence="2">
        <name>Zn(2+)</name>
        <dbReference type="ChEBI" id="CHEBI:29105"/>
    </cofactor>
</comment>
<comment type="catalytic activity">
    <reaction evidence="10">
        <text>Hydrolysis of dipeptides, preferentially hydrophobic dipeptides including prolyl amino acids.</text>
        <dbReference type="EC" id="3.4.13.18"/>
    </reaction>
</comment>
<dbReference type="NCBIfam" id="TIGR01893">
    <property type="entry name" value="aa-his-dipept"/>
    <property type="match status" value="1"/>
</dbReference>
<evidence type="ECO:0000256" key="2">
    <source>
        <dbReference type="ARBA" id="ARBA00001947"/>
    </source>
</evidence>
<gene>
    <name evidence="20" type="ORF">D0544_06600</name>
</gene>
<dbReference type="EC" id="3.4.13.18" evidence="11"/>
<keyword evidence="6" id="KW-0862">Zinc</keyword>
<evidence type="ECO:0000256" key="16">
    <source>
        <dbReference type="ARBA" id="ARBA00076004"/>
    </source>
</evidence>
<name>A0A3P3VQM9_9GAMM</name>
<accession>A0A3P3VQM9</accession>
<dbReference type="SUPFAM" id="SSF53187">
    <property type="entry name" value="Zn-dependent exopeptidases"/>
    <property type="match status" value="1"/>
</dbReference>
<evidence type="ECO:0000256" key="9">
    <source>
        <dbReference type="ARBA" id="ARBA00023285"/>
    </source>
</evidence>
<keyword evidence="3" id="KW-0645">Protease</keyword>
<evidence type="ECO:0000256" key="18">
    <source>
        <dbReference type="ARBA" id="ARBA00078074"/>
    </source>
</evidence>
<protein>
    <recommendedName>
        <fullName evidence="14">Cytosol non-specific dipeptidase</fullName>
        <ecNumber evidence="11">3.4.13.18</ecNumber>
    </recommendedName>
    <alternativeName>
        <fullName evidence="17">Aminoacyl-histidine dipeptidase</fullName>
    </alternativeName>
    <alternativeName>
        <fullName evidence="16">Beta-alanyl-histidine dipeptidase</fullName>
    </alternativeName>
    <alternativeName>
        <fullName evidence="15">Carnosinase</fullName>
    </alternativeName>
    <alternativeName>
        <fullName evidence="12">Peptidase D</fullName>
    </alternativeName>
    <alternativeName>
        <fullName evidence="18">Xaa-His dipeptidase</fullName>
    </alternativeName>
</protein>
<dbReference type="InterPro" id="IPR001160">
    <property type="entry name" value="Peptidase_M20C"/>
</dbReference>
<evidence type="ECO:0000256" key="15">
    <source>
        <dbReference type="ARBA" id="ARBA00075285"/>
    </source>
</evidence>
<dbReference type="PANTHER" id="PTHR43501:SF1">
    <property type="entry name" value="CYTOSOL NON-SPECIFIC DIPEPTIDASE"/>
    <property type="match status" value="1"/>
</dbReference>
<dbReference type="Gene3D" id="3.40.630.10">
    <property type="entry name" value="Zn peptidases"/>
    <property type="match status" value="2"/>
</dbReference>
<evidence type="ECO:0000256" key="6">
    <source>
        <dbReference type="ARBA" id="ARBA00022833"/>
    </source>
</evidence>
<dbReference type="InterPro" id="IPR011650">
    <property type="entry name" value="Peptidase_M20_dimer"/>
</dbReference>
<dbReference type="FunFam" id="3.40.630.10:FF:000018">
    <property type="entry name" value="Aminoacyl-histidine dipeptidase PepD"/>
    <property type="match status" value="1"/>
</dbReference>
<dbReference type="FunFam" id="3.40.630.10:FF:000015">
    <property type="entry name" value="Aminoacyl-histidine dipeptidase PepD"/>
    <property type="match status" value="1"/>
</dbReference>
<dbReference type="PANTHER" id="PTHR43501">
    <property type="entry name" value="CYTOSOL NON-SPECIFIC DIPEPTIDASE"/>
    <property type="match status" value="1"/>
</dbReference>
<dbReference type="RefSeq" id="WP_125015193.1">
    <property type="nucleotide sequence ID" value="NZ_QWEZ01000001.1"/>
</dbReference>
<comment type="caution">
    <text evidence="20">The sequence shown here is derived from an EMBL/GenBank/DDBJ whole genome shotgun (WGS) entry which is preliminary data.</text>
</comment>
<keyword evidence="8" id="KW-0482">Metalloprotease</keyword>
<dbReference type="GO" id="GO:0006508">
    <property type="term" value="P:proteolysis"/>
    <property type="evidence" value="ECO:0007669"/>
    <property type="project" value="UniProtKB-KW"/>
</dbReference>
<comment type="similarity">
    <text evidence="13">Belongs to the peptidase M20C family.</text>
</comment>
<dbReference type="Pfam" id="PF07687">
    <property type="entry name" value="M20_dimer"/>
    <property type="match status" value="1"/>
</dbReference>
<keyword evidence="9" id="KW-0170">Cobalt</keyword>
<evidence type="ECO:0000256" key="1">
    <source>
        <dbReference type="ARBA" id="ARBA00001941"/>
    </source>
</evidence>
<keyword evidence="4" id="KW-0479">Metal-binding</keyword>
<feature type="domain" description="Peptidase M20 dimerisation" evidence="19">
    <location>
        <begin position="209"/>
        <end position="290"/>
    </location>
</feature>
<evidence type="ECO:0000256" key="17">
    <source>
        <dbReference type="ARBA" id="ARBA00077688"/>
    </source>
</evidence>
<dbReference type="AlphaFoldDB" id="A0A3P3VQM9"/>
<reference evidence="20 21" key="2">
    <citation type="submission" date="2018-12" db="EMBL/GenBank/DDBJ databases">
        <title>Simiduia agarivorans gen. nov., sp. nov., a marine, agarolytic bacterium isolated from shallow coastal water from Keelung, Taiwan.</title>
        <authorList>
            <person name="Shieh W.Y."/>
        </authorList>
    </citation>
    <scope>NUCLEOTIDE SEQUENCE [LARGE SCALE GENOMIC DNA]</scope>
    <source>
        <strain evidence="20 21">GTF-13</strain>
    </source>
</reference>